<keyword evidence="5 6" id="KW-0472">Membrane</keyword>
<dbReference type="InterPro" id="IPR001104">
    <property type="entry name" value="3-oxo-5_a-steroid_4-DH_C"/>
</dbReference>
<dbReference type="InterPro" id="IPR039357">
    <property type="entry name" value="SRD5A/TECR"/>
</dbReference>
<evidence type="ECO:0000256" key="2">
    <source>
        <dbReference type="ARBA" id="ARBA00007742"/>
    </source>
</evidence>
<feature type="domain" description="3-oxo-5-alpha-steroid 4-dehydrogenase C-terminal" evidence="7">
    <location>
        <begin position="112"/>
        <end position="265"/>
    </location>
</feature>
<evidence type="ECO:0000259" key="7">
    <source>
        <dbReference type="Pfam" id="PF02544"/>
    </source>
</evidence>
<comment type="subcellular location">
    <subcellularLocation>
        <location evidence="1">Membrane</location>
        <topology evidence="1">Multi-pass membrane protein</topology>
    </subcellularLocation>
</comment>
<reference evidence="8 9" key="1">
    <citation type="submission" date="2016-07" db="EMBL/GenBank/DDBJ databases">
        <title>Pervasive Adenine N6-methylation of Active Genes in Fungi.</title>
        <authorList>
            <consortium name="DOE Joint Genome Institute"/>
            <person name="Mondo S.J."/>
            <person name="Dannebaum R.O."/>
            <person name="Kuo R.C."/>
            <person name="Labutti K."/>
            <person name="Haridas S."/>
            <person name="Kuo A."/>
            <person name="Salamov A."/>
            <person name="Ahrendt S.R."/>
            <person name="Lipzen A."/>
            <person name="Sullivan W."/>
            <person name="Andreopoulos W.B."/>
            <person name="Clum A."/>
            <person name="Lindquist E."/>
            <person name="Daum C."/>
            <person name="Ramamoorthy G.K."/>
            <person name="Gryganskyi A."/>
            <person name="Culley D."/>
            <person name="Magnuson J.K."/>
            <person name="James T.Y."/>
            <person name="O'Malley M.A."/>
            <person name="Stajich J.E."/>
            <person name="Spatafora J.W."/>
            <person name="Visel A."/>
            <person name="Grigoriev I.V."/>
        </authorList>
    </citation>
    <scope>NUCLEOTIDE SEQUENCE [LARGE SCALE GENOMIC DNA]</scope>
    <source>
        <strain evidence="8 9">ATCC 12442</strain>
    </source>
</reference>
<name>A0A1Y1W9L1_9FUNG</name>
<keyword evidence="4 6" id="KW-1133">Transmembrane helix</keyword>
<feature type="transmembrane region" description="Helical" evidence="6">
    <location>
        <begin position="6"/>
        <end position="28"/>
    </location>
</feature>
<dbReference type="PROSITE" id="PS50244">
    <property type="entry name" value="S5A_REDUCTASE"/>
    <property type="match status" value="1"/>
</dbReference>
<accession>A0A1Y1W9L1</accession>
<evidence type="ECO:0000256" key="1">
    <source>
        <dbReference type="ARBA" id="ARBA00004141"/>
    </source>
</evidence>
<comment type="caution">
    <text evidence="8">The sequence shown here is derived from an EMBL/GenBank/DDBJ whole genome shotgun (WGS) entry which is preliminary data.</text>
</comment>
<protein>
    <recommendedName>
        <fullName evidence="7">3-oxo-5-alpha-steroid 4-dehydrogenase C-terminal domain-containing protein</fullName>
    </recommendedName>
</protein>
<dbReference type="RefSeq" id="XP_040743574.1">
    <property type="nucleotide sequence ID" value="XM_040887390.1"/>
</dbReference>
<evidence type="ECO:0000313" key="9">
    <source>
        <dbReference type="Proteomes" id="UP000193922"/>
    </source>
</evidence>
<sequence>MDELDVYGKILFFFQVSAIVIFVGTLLAGSPYGSQIKEPPKYTVHGKWGWFVMEIVSPVVLIAAYLSPTMLGVFAPQPVQTSAAGNLFVLLWVMHYVNRAIVYPLRAPSRKPLPLDTVVQAVIFNSINGYLAGRHFSVVHPEQYLGNYLMGHPVRCLAGLGLFAAGMYGNIYHDGVLMELRRSGKTTGYAVPTGGLFRWVSCPHYLSEAVEWLGLALASGSPAVLTFALNTMANLFARAVHVHRWYQGRFEDYPRNRKAVIPYLL</sequence>
<feature type="transmembrane region" description="Helical" evidence="6">
    <location>
        <begin position="48"/>
        <end position="67"/>
    </location>
</feature>
<dbReference type="Pfam" id="PF02544">
    <property type="entry name" value="Steroid_dh"/>
    <property type="match status" value="1"/>
</dbReference>
<keyword evidence="9" id="KW-1185">Reference proteome</keyword>
<proteinExistence type="inferred from homology"/>
<organism evidence="8 9">
    <name type="scientific">Linderina pennispora</name>
    <dbReference type="NCBI Taxonomy" id="61395"/>
    <lineage>
        <taxon>Eukaryota</taxon>
        <taxon>Fungi</taxon>
        <taxon>Fungi incertae sedis</taxon>
        <taxon>Zoopagomycota</taxon>
        <taxon>Kickxellomycotina</taxon>
        <taxon>Kickxellomycetes</taxon>
        <taxon>Kickxellales</taxon>
        <taxon>Kickxellaceae</taxon>
        <taxon>Linderina</taxon>
    </lineage>
</organism>
<dbReference type="EMBL" id="MCFD01000006">
    <property type="protein sequence ID" value="ORX69936.1"/>
    <property type="molecule type" value="Genomic_DNA"/>
</dbReference>
<dbReference type="Proteomes" id="UP000193922">
    <property type="component" value="Unassembled WGS sequence"/>
</dbReference>
<dbReference type="PANTHER" id="PTHR10556">
    <property type="entry name" value="3-OXO-5-ALPHA-STEROID 4-DEHYDROGENASE"/>
    <property type="match status" value="1"/>
</dbReference>
<dbReference type="GO" id="GO:0016627">
    <property type="term" value="F:oxidoreductase activity, acting on the CH-CH group of donors"/>
    <property type="evidence" value="ECO:0007669"/>
    <property type="project" value="InterPro"/>
</dbReference>
<keyword evidence="3 6" id="KW-0812">Transmembrane</keyword>
<dbReference type="PANTHER" id="PTHR10556:SF43">
    <property type="entry name" value="STEROID 5-ALPHA-REDUCTASE DET2"/>
    <property type="match status" value="1"/>
</dbReference>
<evidence type="ECO:0000256" key="4">
    <source>
        <dbReference type="ARBA" id="ARBA00022989"/>
    </source>
</evidence>
<gene>
    <name evidence="8" type="ORF">DL89DRAFT_267178</name>
</gene>
<evidence type="ECO:0000256" key="5">
    <source>
        <dbReference type="ARBA" id="ARBA00023136"/>
    </source>
</evidence>
<dbReference type="OrthoDB" id="5788137at2759"/>
<dbReference type="Gene3D" id="1.20.120.1630">
    <property type="match status" value="1"/>
</dbReference>
<dbReference type="AlphaFoldDB" id="A0A1Y1W9L1"/>
<feature type="transmembrane region" description="Helical" evidence="6">
    <location>
        <begin position="79"/>
        <end position="101"/>
    </location>
</feature>
<dbReference type="STRING" id="61395.A0A1Y1W9L1"/>
<dbReference type="GeneID" id="63804038"/>
<evidence type="ECO:0000256" key="6">
    <source>
        <dbReference type="SAM" id="Phobius"/>
    </source>
</evidence>
<evidence type="ECO:0000313" key="8">
    <source>
        <dbReference type="EMBL" id="ORX69936.1"/>
    </source>
</evidence>
<dbReference type="GO" id="GO:0006629">
    <property type="term" value="P:lipid metabolic process"/>
    <property type="evidence" value="ECO:0007669"/>
    <property type="project" value="InterPro"/>
</dbReference>
<comment type="similarity">
    <text evidence="2">Belongs to the steroid 5-alpha reductase family.</text>
</comment>
<dbReference type="GO" id="GO:0016020">
    <property type="term" value="C:membrane"/>
    <property type="evidence" value="ECO:0007669"/>
    <property type="project" value="UniProtKB-SubCell"/>
</dbReference>
<evidence type="ECO:0000256" key="3">
    <source>
        <dbReference type="ARBA" id="ARBA00022692"/>
    </source>
</evidence>